<organism evidence="1 2">
    <name type="scientific">Acidianus manzaensis</name>
    <dbReference type="NCBI Taxonomy" id="282676"/>
    <lineage>
        <taxon>Archaea</taxon>
        <taxon>Thermoproteota</taxon>
        <taxon>Thermoprotei</taxon>
        <taxon>Sulfolobales</taxon>
        <taxon>Sulfolobaceae</taxon>
        <taxon>Acidianus</taxon>
    </lineage>
</organism>
<dbReference type="KEGG" id="aman:B6F84_00700"/>
<dbReference type="STRING" id="282676.B6F84_00700"/>
<dbReference type="SUPFAM" id="SSF51735">
    <property type="entry name" value="NAD(P)-binding Rossmann-fold domains"/>
    <property type="match status" value="1"/>
</dbReference>
<evidence type="ECO:0000313" key="2">
    <source>
        <dbReference type="Proteomes" id="UP000193404"/>
    </source>
</evidence>
<dbReference type="InterPro" id="IPR002347">
    <property type="entry name" value="SDR_fam"/>
</dbReference>
<dbReference type="PRINTS" id="PR00080">
    <property type="entry name" value="SDRFAMILY"/>
</dbReference>
<name>A0A1W6JWQ7_9CREN</name>
<dbReference type="PROSITE" id="PS00061">
    <property type="entry name" value="ADH_SHORT"/>
    <property type="match status" value="1"/>
</dbReference>
<dbReference type="FunFam" id="3.40.50.720:FF:000084">
    <property type="entry name" value="Short-chain dehydrogenase reductase"/>
    <property type="match status" value="1"/>
</dbReference>
<dbReference type="AlphaFoldDB" id="A0A1W6JWQ7"/>
<proteinExistence type="predicted"/>
<dbReference type="RefSeq" id="WP_148690434.1">
    <property type="nucleotide sequence ID" value="NZ_CP020477.1"/>
</dbReference>
<accession>A0A1W6JWQ7</accession>
<evidence type="ECO:0000313" key="1">
    <source>
        <dbReference type="EMBL" id="ARM74687.1"/>
    </source>
</evidence>
<sequence length="253" mass="28071">MFNFKDKVILVTGSSSGIGRSTAELFARLNGKVIGIDLNDEWGRELENSLKKEGYEFTHFNGDISKIEDMKKIIEYTDKNYGKLDVLVNNAGIAEWKYFEELTIEDCEKIIRINLFPAIFLTKLALPLLKKSSNASVVNVSSVTAERGEDNLLCYAASKGGINAITISLARVLAKYNIRVNAVIPGPIDTPINWVRIKGPDKEKWNEWIKQVVLLGRWGKPEEVATVIAFLASDLATFITGSLAAVDGGYLIR</sequence>
<dbReference type="Pfam" id="PF13561">
    <property type="entry name" value="adh_short_C2"/>
    <property type="match status" value="1"/>
</dbReference>
<dbReference type="GeneID" id="41589392"/>
<dbReference type="OrthoDB" id="10157at2157"/>
<dbReference type="InterPro" id="IPR036291">
    <property type="entry name" value="NAD(P)-bd_dom_sf"/>
</dbReference>
<dbReference type="InterPro" id="IPR020904">
    <property type="entry name" value="Sc_DH/Rdtase_CS"/>
</dbReference>
<dbReference type="EMBL" id="CP020477">
    <property type="protein sequence ID" value="ARM74687.1"/>
    <property type="molecule type" value="Genomic_DNA"/>
</dbReference>
<protein>
    <submittedName>
        <fullName evidence="1">Short-chain dehydrogenase</fullName>
    </submittedName>
</protein>
<dbReference type="CDD" id="cd05233">
    <property type="entry name" value="SDR_c"/>
    <property type="match status" value="1"/>
</dbReference>
<dbReference type="PANTHER" id="PTHR43975:SF2">
    <property type="entry name" value="EG:BACR7A4.14 PROTEIN-RELATED"/>
    <property type="match status" value="1"/>
</dbReference>
<gene>
    <name evidence="1" type="ORF">B6F84_00700</name>
</gene>
<dbReference type="Gene3D" id="3.40.50.720">
    <property type="entry name" value="NAD(P)-binding Rossmann-like Domain"/>
    <property type="match status" value="1"/>
</dbReference>
<dbReference type="Proteomes" id="UP000193404">
    <property type="component" value="Chromosome"/>
</dbReference>
<keyword evidence="2" id="KW-1185">Reference proteome</keyword>
<dbReference type="PRINTS" id="PR00081">
    <property type="entry name" value="GDHRDH"/>
</dbReference>
<dbReference type="PANTHER" id="PTHR43975">
    <property type="entry name" value="ZGC:101858"/>
    <property type="match status" value="1"/>
</dbReference>
<reference evidence="1 2" key="1">
    <citation type="submission" date="2017-03" db="EMBL/GenBank/DDBJ databases">
        <title>Sulfur activation and transportation mechanism of thermophilic Archaea Acidianus manzaensis YN-25.</title>
        <authorList>
            <person name="Ma Y."/>
            <person name="Yang Y."/>
            <person name="Xia J."/>
        </authorList>
    </citation>
    <scope>NUCLEOTIDE SEQUENCE [LARGE SCALE GENOMIC DNA]</scope>
    <source>
        <strain evidence="1 2">YN-25</strain>
    </source>
</reference>